<keyword evidence="4" id="KW-0067">ATP-binding</keyword>
<gene>
    <name evidence="11" type="primary">cydD</name>
    <name evidence="11" type="ORF">IDH44_09275</name>
</gene>
<sequence>MDRAWLELPGFRGLLLRLGLLTTLQAGAVMLQALGLAAAVATLFHGGTGAEAALGLALFGGGWCVRHTLIWLERRTADRFAERTAEALRVRLTETFFHMGPVAAAREGSGRLVTLAMDGIDRVRVYLELAIPRVIGMAVGTTLLIAAVAWLDAVSALILAVSLPVLIAFFILMGLAARRQADRQWQSHRLLAHHFTDALRGLRTLRELGRSRAHGRTVEAVSEQHRGATMRLLRVAFLSSFTLDFFSMLAVAFVAVGLGLRLIDGAIGLERALAVLVLAPEVFVPVRMLGTDYHASLDGKEAWADARRILDERRRPGGGASDQDGRPGVPLSDEREGETPASASPVGADACGVRARSPIRPFVVPPARVDRGVLPDLPSLHDVGVDGEDGPRLTGIRAELPPQALRIGIVGASGSGKSTLLDVLSGFVRPDRGELRLDGRTPGISEVESWQRRIAYIPQQPYLFARTLADNVRFYAPEAQDEEVRAAIEAANLGPLLRQLPDGLEARIGEGGRALSGGQAQRVALARALVGGRSTVLLDEPTAHLDIETEWELKATILQALHGKRMFIATHRLHWMADMDWVWVMERGRLVEAGTPAQLLERRGRYYSMLTNREEEGRDDIHIDRQAR</sequence>
<dbReference type="SUPFAM" id="SSF52540">
    <property type="entry name" value="P-loop containing nucleoside triphosphate hydrolases"/>
    <property type="match status" value="1"/>
</dbReference>
<dbReference type="Pfam" id="PF00005">
    <property type="entry name" value="ABC_tran"/>
    <property type="match status" value="1"/>
</dbReference>
<evidence type="ECO:0000256" key="6">
    <source>
        <dbReference type="ARBA" id="ARBA00023136"/>
    </source>
</evidence>
<keyword evidence="5 8" id="KW-1133">Transmembrane helix</keyword>
<dbReference type="GO" id="GO:0016887">
    <property type="term" value="F:ATP hydrolysis activity"/>
    <property type="evidence" value="ECO:0007669"/>
    <property type="project" value="InterPro"/>
</dbReference>
<organism evidence="11 12">
    <name type="scientific">Paenibacillus sabuli</name>
    <dbReference type="NCBI Taxonomy" id="2772509"/>
    <lineage>
        <taxon>Bacteria</taxon>
        <taxon>Bacillati</taxon>
        <taxon>Bacillota</taxon>
        <taxon>Bacilli</taxon>
        <taxon>Bacillales</taxon>
        <taxon>Paenibacillaceae</taxon>
        <taxon>Paenibacillus</taxon>
    </lineage>
</organism>
<feature type="domain" description="ABC transporter" evidence="9">
    <location>
        <begin position="364"/>
        <end position="612"/>
    </location>
</feature>
<protein>
    <submittedName>
        <fullName evidence="11">Thiol reductant ABC exporter subunit CydD</fullName>
    </submittedName>
</protein>
<dbReference type="PANTHER" id="PTHR24221">
    <property type="entry name" value="ATP-BINDING CASSETTE SUB-FAMILY B"/>
    <property type="match status" value="1"/>
</dbReference>
<evidence type="ECO:0000259" key="10">
    <source>
        <dbReference type="PROSITE" id="PS50929"/>
    </source>
</evidence>
<dbReference type="PROSITE" id="PS50893">
    <property type="entry name" value="ABC_TRANSPORTER_2"/>
    <property type="match status" value="1"/>
</dbReference>
<keyword evidence="6 8" id="KW-0472">Membrane</keyword>
<feature type="region of interest" description="Disordered" evidence="7">
    <location>
        <begin position="313"/>
        <end position="349"/>
    </location>
</feature>
<dbReference type="GO" id="GO:0005524">
    <property type="term" value="F:ATP binding"/>
    <property type="evidence" value="ECO:0007669"/>
    <property type="project" value="UniProtKB-KW"/>
</dbReference>
<dbReference type="PROSITE" id="PS00211">
    <property type="entry name" value="ABC_TRANSPORTER_1"/>
    <property type="match status" value="1"/>
</dbReference>
<dbReference type="GO" id="GO:0140359">
    <property type="term" value="F:ABC-type transporter activity"/>
    <property type="evidence" value="ECO:0007669"/>
    <property type="project" value="InterPro"/>
</dbReference>
<evidence type="ECO:0000256" key="1">
    <source>
        <dbReference type="ARBA" id="ARBA00004651"/>
    </source>
</evidence>
<dbReference type="Gene3D" id="1.20.1560.10">
    <property type="entry name" value="ABC transporter type 1, transmembrane domain"/>
    <property type="match status" value="1"/>
</dbReference>
<evidence type="ECO:0000259" key="9">
    <source>
        <dbReference type="PROSITE" id="PS50893"/>
    </source>
</evidence>
<dbReference type="GO" id="GO:0005886">
    <property type="term" value="C:plasma membrane"/>
    <property type="evidence" value="ECO:0007669"/>
    <property type="project" value="UniProtKB-SubCell"/>
</dbReference>
<evidence type="ECO:0000256" key="5">
    <source>
        <dbReference type="ARBA" id="ARBA00022989"/>
    </source>
</evidence>
<proteinExistence type="predicted"/>
<dbReference type="GO" id="GO:0042883">
    <property type="term" value="P:cysteine transport"/>
    <property type="evidence" value="ECO:0007669"/>
    <property type="project" value="InterPro"/>
</dbReference>
<keyword evidence="12" id="KW-1185">Reference proteome</keyword>
<dbReference type="Proteomes" id="UP000621560">
    <property type="component" value="Unassembled WGS sequence"/>
</dbReference>
<evidence type="ECO:0000256" key="3">
    <source>
        <dbReference type="ARBA" id="ARBA00022741"/>
    </source>
</evidence>
<dbReference type="NCBIfam" id="TIGR02857">
    <property type="entry name" value="CydD"/>
    <property type="match status" value="1"/>
</dbReference>
<dbReference type="PANTHER" id="PTHR24221:SF614">
    <property type="entry name" value="GLUTATHIONE_L-CYSTEINE TRANSPORT SYSTEM ATP-BINDING_PERMEASE PROTEIN CYDC"/>
    <property type="match status" value="1"/>
</dbReference>
<evidence type="ECO:0000256" key="7">
    <source>
        <dbReference type="SAM" id="MobiDB-lite"/>
    </source>
</evidence>
<feature type="transmembrane region" description="Helical" evidence="8">
    <location>
        <begin position="157"/>
        <end position="177"/>
    </location>
</feature>
<dbReference type="CDD" id="cd18584">
    <property type="entry name" value="ABC_6TM_AarD_CydD"/>
    <property type="match status" value="1"/>
</dbReference>
<dbReference type="InterPro" id="IPR036640">
    <property type="entry name" value="ABC1_TM_sf"/>
</dbReference>
<dbReference type="InterPro" id="IPR003439">
    <property type="entry name" value="ABC_transporter-like_ATP-bd"/>
</dbReference>
<dbReference type="InterPro" id="IPR014216">
    <property type="entry name" value="ABC_transptr_CydD"/>
</dbReference>
<reference evidence="11" key="1">
    <citation type="submission" date="2020-09" db="EMBL/GenBank/DDBJ databases">
        <title>A novel bacterium of genus Paenibacillus, isolated from South China Sea.</title>
        <authorList>
            <person name="Huang H."/>
            <person name="Mo K."/>
            <person name="Hu Y."/>
        </authorList>
    </citation>
    <scope>NUCLEOTIDE SEQUENCE</scope>
    <source>
        <strain evidence="11">IB182496</strain>
    </source>
</reference>
<dbReference type="InterPro" id="IPR017871">
    <property type="entry name" value="ABC_transporter-like_CS"/>
</dbReference>
<dbReference type="RefSeq" id="WP_190916935.1">
    <property type="nucleotide sequence ID" value="NZ_JACXIZ010000015.1"/>
</dbReference>
<comment type="caution">
    <text evidence="11">The sequence shown here is derived from an EMBL/GenBank/DDBJ whole genome shotgun (WGS) entry which is preliminary data.</text>
</comment>
<dbReference type="InterPro" id="IPR039421">
    <property type="entry name" value="Type_1_exporter"/>
</dbReference>
<dbReference type="PROSITE" id="PS50929">
    <property type="entry name" value="ABC_TM1F"/>
    <property type="match status" value="1"/>
</dbReference>
<dbReference type="AlphaFoldDB" id="A0A927BTH2"/>
<dbReference type="GO" id="GO:0034040">
    <property type="term" value="F:ATPase-coupled lipid transmembrane transporter activity"/>
    <property type="evidence" value="ECO:0007669"/>
    <property type="project" value="TreeGrafter"/>
</dbReference>
<feature type="domain" description="ABC transmembrane type-1" evidence="10">
    <location>
        <begin position="20"/>
        <end position="298"/>
    </location>
</feature>
<dbReference type="EMBL" id="JACXIZ010000015">
    <property type="protein sequence ID" value="MBD2845380.1"/>
    <property type="molecule type" value="Genomic_DNA"/>
</dbReference>
<keyword evidence="2 8" id="KW-0812">Transmembrane</keyword>
<evidence type="ECO:0000313" key="12">
    <source>
        <dbReference type="Proteomes" id="UP000621560"/>
    </source>
</evidence>
<dbReference type="SMART" id="SM00382">
    <property type="entry name" value="AAA"/>
    <property type="match status" value="1"/>
</dbReference>
<feature type="transmembrane region" description="Helical" evidence="8">
    <location>
        <begin position="53"/>
        <end position="72"/>
    </location>
</feature>
<accession>A0A927BTH2</accession>
<dbReference type="Gene3D" id="3.40.50.300">
    <property type="entry name" value="P-loop containing nucleotide triphosphate hydrolases"/>
    <property type="match status" value="1"/>
</dbReference>
<dbReference type="Pfam" id="PF00664">
    <property type="entry name" value="ABC_membrane"/>
    <property type="match status" value="1"/>
</dbReference>
<evidence type="ECO:0000256" key="4">
    <source>
        <dbReference type="ARBA" id="ARBA00022840"/>
    </source>
</evidence>
<evidence type="ECO:0000313" key="11">
    <source>
        <dbReference type="EMBL" id="MBD2845380.1"/>
    </source>
</evidence>
<feature type="transmembrane region" description="Helical" evidence="8">
    <location>
        <begin position="235"/>
        <end position="260"/>
    </location>
</feature>
<evidence type="ECO:0000256" key="2">
    <source>
        <dbReference type="ARBA" id="ARBA00022692"/>
    </source>
</evidence>
<feature type="transmembrane region" description="Helical" evidence="8">
    <location>
        <begin position="130"/>
        <end position="151"/>
    </location>
</feature>
<dbReference type="InterPro" id="IPR003593">
    <property type="entry name" value="AAA+_ATPase"/>
</dbReference>
<dbReference type="InterPro" id="IPR027417">
    <property type="entry name" value="P-loop_NTPase"/>
</dbReference>
<evidence type="ECO:0000256" key="8">
    <source>
        <dbReference type="SAM" id="Phobius"/>
    </source>
</evidence>
<keyword evidence="3" id="KW-0547">Nucleotide-binding</keyword>
<name>A0A927BTH2_9BACL</name>
<dbReference type="InterPro" id="IPR011527">
    <property type="entry name" value="ABC1_TM_dom"/>
</dbReference>
<comment type="subcellular location">
    <subcellularLocation>
        <location evidence="1">Cell membrane</location>
        <topology evidence="1">Multi-pass membrane protein</topology>
    </subcellularLocation>
</comment>
<dbReference type="SUPFAM" id="SSF90123">
    <property type="entry name" value="ABC transporter transmembrane region"/>
    <property type="match status" value="1"/>
</dbReference>